<dbReference type="Proteomes" id="UP000663508">
    <property type="component" value="Chromosome"/>
</dbReference>
<evidence type="ECO:0000313" key="1">
    <source>
        <dbReference type="EMBL" id="BCM86486.1"/>
    </source>
</evidence>
<dbReference type="AlphaFoldDB" id="A0A8H8WXP4"/>
<gene>
    <name evidence="1" type="ORF">mvi_49470</name>
</gene>
<protein>
    <submittedName>
        <fullName evidence="1">Uncharacterized protein</fullName>
    </submittedName>
</protein>
<dbReference type="EMBL" id="AP024145">
    <property type="protein sequence ID" value="BCM86486.1"/>
    <property type="molecule type" value="Genomic_DNA"/>
</dbReference>
<organism evidence="1 2">
    <name type="scientific">Methylobacterium indicum</name>
    <dbReference type="NCBI Taxonomy" id="1775910"/>
    <lineage>
        <taxon>Bacteria</taxon>
        <taxon>Pseudomonadati</taxon>
        <taxon>Pseudomonadota</taxon>
        <taxon>Alphaproteobacteria</taxon>
        <taxon>Hyphomicrobiales</taxon>
        <taxon>Methylobacteriaceae</taxon>
        <taxon>Methylobacterium</taxon>
    </lineage>
</organism>
<dbReference type="RefSeq" id="WP_207179501.1">
    <property type="nucleotide sequence ID" value="NZ_AP024145.1"/>
</dbReference>
<sequence length="192" mass="23043">MASTLMPNERDLALAILKFRKLYPRRRRFKVDWRWGFMADDEYPEQWMVDWLDEHCSGWGWLEDEGRGLALTKAWIGFSSLQHAEKFEFAVSLLISRRQAMGRHDRWTRKARCQMAIDLDSFRTLYPKRQRMWCSWDWRIWHEGRRYQLLDDVRAWLDGNCPGWGHYPGTCHLGFPSQEHAVCFKMVWGGPS</sequence>
<proteinExistence type="predicted"/>
<reference evidence="1" key="1">
    <citation type="submission" date="2020-11" db="EMBL/GenBank/DDBJ databases">
        <title>Complete genome sequence of a novel pathogenic Methylobacterium strain isolated from rice in Vietnam.</title>
        <authorList>
            <person name="Lai K."/>
            <person name="Okazaki S."/>
            <person name="Higashi K."/>
            <person name="Mori H."/>
            <person name="Toyoda A."/>
            <person name="Kurokawa K."/>
        </authorList>
    </citation>
    <scope>NUCLEOTIDE SEQUENCE</scope>
    <source>
        <strain evidence="1">VL1</strain>
    </source>
</reference>
<name>A0A8H8WXP4_9HYPH</name>
<accession>A0A8H8WXP4</accession>
<dbReference type="KEGG" id="mind:mvi_49470"/>
<evidence type="ECO:0000313" key="2">
    <source>
        <dbReference type="Proteomes" id="UP000663508"/>
    </source>
</evidence>